<organism evidence="1">
    <name type="scientific">marine sediment metagenome</name>
    <dbReference type="NCBI Taxonomy" id="412755"/>
    <lineage>
        <taxon>unclassified sequences</taxon>
        <taxon>metagenomes</taxon>
        <taxon>ecological metagenomes</taxon>
    </lineage>
</organism>
<protein>
    <recommendedName>
        <fullName evidence="2">DinB-like domain-containing protein</fullName>
    </recommendedName>
</protein>
<dbReference type="EMBL" id="LAZR01003789">
    <property type="protein sequence ID" value="KKN14723.1"/>
    <property type="molecule type" value="Genomic_DNA"/>
</dbReference>
<name>A0A0F9RBK6_9ZZZZ</name>
<reference evidence="1" key="1">
    <citation type="journal article" date="2015" name="Nature">
        <title>Complex archaea that bridge the gap between prokaryotes and eukaryotes.</title>
        <authorList>
            <person name="Spang A."/>
            <person name="Saw J.H."/>
            <person name="Jorgensen S.L."/>
            <person name="Zaremba-Niedzwiedzka K."/>
            <person name="Martijn J."/>
            <person name="Lind A.E."/>
            <person name="van Eijk R."/>
            <person name="Schleper C."/>
            <person name="Guy L."/>
            <person name="Ettema T.J."/>
        </authorList>
    </citation>
    <scope>NUCLEOTIDE SEQUENCE</scope>
</reference>
<proteinExistence type="predicted"/>
<comment type="caution">
    <text evidence="1">The sequence shown here is derived from an EMBL/GenBank/DDBJ whole genome shotgun (WGS) entry which is preliminary data.</text>
</comment>
<evidence type="ECO:0000313" key="1">
    <source>
        <dbReference type="EMBL" id="KKN14723.1"/>
    </source>
</evidence>
<dbReference type="Gene3D" id="1.20.120.450">
    <property type="entry name" value="dinb family like domain"/>
    <property type="match status" value="1"/>
</dbReference>
<gene>
    <name evidence="1" type="ORF">LCGC14_0993220</name>
</gene>
<sequence>MDTAKSKKLEIVIPAYRMHSQNFKNVLEGITEEAALKRIDNNTNHVVWMVGNFINCRYWIGSMLGIEDKNPFDDLFKDARALDESCSYPTLQELKKNFNDISPKVYQKLVNAIDGQLDEKFSFGMNVFFVPETILNMIGMCIGREDYLLGQMGLMRKLLGLKGMGYDMDENLKY</sequence>
<dbReference type="AlphaFoldDB" id="A0A0F9RBK6"/>
<dbReference type="InterPro" id="IPR034660">
    <property type="entry name" value="DinB/YfiT-like"/>
</dbReference>
<evidence type="ECO:0008006" key="2">
    <source>
        <dbReference type="Google" id="ProtNLM"/>
    </source>
</evidence>
<dbReference type="SUPFAM" id="SSF109854">
    <property type="entry name" value="DinB/YfiT-like putative metalloenzymes"/>
    <property type="match status" value="1"/>
</dbReference>
<accession>A0A0F9RBK6</accession>